<dbReference type="AlphaFoldDB" id="A0A7C9TJE2"/>
<organism evidence="3 4">
    <name type="scientific">Ideonella livida</name>
    <dbReference type="NCBI Taxonomy" id="2707176"/>
    <lineage>
        <taxon>Bacteria</taxon>
        <taxon>Pseudomonadati</taxon>
        <taxon>Pseudomonadota</taxon>
        <taxon>Betaproteobacteria</taxon>
        <taxon>Burkholderiales</taxon>
        <taxon>Sphaerotilaceae</taxon>
        <taxon>Ideonella</taxon>
    </lineage>
</organism>
<dbReference type="EMBL" id="JAAGOH010000006">
    <property type="protein sequence ID" value="NDY90903.1"/>
    <property type="molecule type" value="Genomic_DNA"/>
</dbReference>
<accession>A0A7C9TJE2</accession>
<name>A0A7C9TJE2_9BURK</name>
<dbReference type="PANTHER" id="PTHR43179:SF7">
    <property type="entry name" value="RHAMNOSYLTRANSFERASE WBBL"/>
    <property type="match status" value="1"/>
</dbReference>
<reference evidence="3 4" key="1">
    <citation type="submission" date="2020-02" db="EMBL/GenBank/DDBJ databases">
        <title>Ideonella bacterium strain TBM-1.</title>
        <authorList>
            <person name="Chen W.-M."/>
        </authorList>
    </citation>
    <scope>NUCLEOTIDE SEQUENCE [LARGE SCALE GENOMIC DNA]</scope>
    <source>
        <strain evidence="3 4">TBM-1</strain>
    </source>
</reference>
<evidence type="ECO:0000313" key="3">
    <source>
        <dbReference type="EMBL" id="NDY90903.1"/>
    </source>
</evidence>
<evidence type="ECO:0000256" key="1">
    <source>
        <dbReference type="SAM" id="MobiDB-lite"/>
    </source>
</evidence>
<dbReference type="SUPFAM" id="SSF53448">
    <property type="entry name" value="Nucleotide-diphospho-sugar transferases"/>
    <property type="match status" value="1"/>
</dbReference>
<evidence type="ECO:0000313" key="4">
    <source>
        <dbReference type="Proteomes" id="UP000484255"/>
    </source>
</evidence>
<dbReference type="Gene3D" id="3.90.550.10">
    <property type="entry name" value="Spore Coat Polysaccharide Biosynthesis Protein SpsA, Chain A"/>
    <property type="match status" value="1"/>
</dbReference>
<proteinExistence type="predicted"/>
<dbReference type="Pfam" id="PF00535">
    <property type="entry name" value="Glycos_transf_2"/>
    <property type="match status" value="1"/>
</dbReference>
<dbReference type="RefSeq" id="WP_163456766.1">
    <property type="nucleotide sequence ID" value="NZ_JAAGOH010000006.1"/>
</dbReference>
<dbReference type="InterPro" id="IPR001173">
    <property type="entry name" value="Glyco_trans_2-like"/>
</dbReference>
<dbReference type="PANTHER" id="PTHR43179">
    <property type="entry name" value="RHAMNOSYLTRANSFERASE WBBL"/>
    <property type="match status" value="1"/>
</dbReference>
<dbReference type="InterPro" id="IPR029044">
    <property type="entry name" value="Nucleotide-diphossugar_trans"/>
</dbReference>
<feature type="domain" description="Glycosyltransferase 2-like" evidence="2">
    <location>
        <begin position="205"/>
        <end position="385"/>
    </location>
</feature>
<evidence type="ECO:0000259" key="2">
    <source>
        <dbReference type="Pfam" id="PF00535"/>
    </source>
</evidence>
<keyword evidence="3" id="KW-0808">Transferase</keyword>
<feature type="region of interest" description="Disordered" evidence="1">
    <location>
        <begin position="1"/>
        <end position="23"/>
    </location>
</feature>
<dbReference type="GO" id="GO:0016740">
    <property type="term" value="F:transferase activity"/>
    <property type="evidence" value="ECO:0007669"/>
    <property type="project" value="UniProtKB-KW"/>
</dbReference>
<dbReference type="Proteomes" id="UP000484255">
    <property type="component" value="Unassembled WGS sequence"/>
</dbReference>
<gene>
    <name evidence="3" type="ORF">G3A44_06805</name>
</gene>
<comment type="caution">
    <text evidence="3">The sequence shown here is derived from an EMBL/GenBank/DDBJ whole genome shotgun (WGS) entry which is preliminary data.</text>
</comment>
<protein>
    <submittedName>
        <fullName evidence="3">Glycosyltransferase</fullName>
    </submittedName>
</protein>
<keyword evidence="4" id="KW-1185">Reference proteome</keyword>
<sequence>MNTWKWPLKGSKGKSAKAPQPAVGLQEETKVPKDIGGYLEAAWSNGVDGTCCVVGWFAAGHHTGVKAWVQAGSRKWPLTEAVRFTREDLVNSDHPALGRVGGIDAGFLLAPTPLETDTPLTLAYEYEGRTHTFNTVNVGRLPSEPLQAFRMMHGLYTPDDRKARRYTEVDGPVLEGLIRSARLRQAQAPVETHAVGPQLQDPRCSVIVPLYRRFDFVEPQLAKFRQDPWLRQHAELIYVVDDPALVPLMQAEASILHTLYGVPFTWVWGGMNRGFSGANNLGARQARGQDLLFLNSDVFPTRPGWLQALTQVLEQHPDIGAVAPRLLHADGSIQHDGMVFQHLETLDIWANEHRFKGLDPAERPAQGLVQVPAVTGACLLMRRADFDAVGGWDEGFLVGDFEDSDLCLKLAERGLLSACLRSQVLTHLERQSLSSLGDGGFRTSLVIFNAARHQKRWASRLQSLSGQDLDATCIA</sequence>